<organism evidence="10 11">
    <name type="scientific">Sinocyclocheilus anshuiensis</name>
    <dbReference type="NCBI Taxonomy" id="1608454"/>
    <lineage>
        <taxon>Eukaryota</taxon>
        <taxon>Metazoa</taxon>
        <taxon>Chordata</taxon>
        <taxon>Craniata</taxon>
        <taxon>Vertebrata</taxon>
        <taxon>Euteleostomi</taxon>
        <taxon>Actinopterygii</taxon>
        <taxon>Neopterygii</taxon>
        <taxon>Teleostei</taxon>
        <taxon>Ostariophysi</taxon>
        <taxon>Cypriniformes</taxon>
        <taxon>Cyprinidae</taxon>
        <taxon>Cyprininae</taxon>
        <taxon>Sinocyclocheilus</taxon>
    </lineage>
</organism>
<evidence type="ECO:0000256" key="5">
    <source>
        <dbReference type="ARBA" id="ARBA00023136"/>
    </source>
</evidence>
<evidence type="ECO:0000256" key="7">
    <source>
        <dbReference type="SAM" id="Phobius"/>
    </source>
</evidence>
<proteinExistence type="inferred from homology"/>
<keyword evidence="11" id="KW-1185">Reference proteome</keyword>
<dbReference type="GO" id="GO:0000822">
    <property type="term" value="F:inositol hexakisphosphate binding"/>
    <property type="evidence" value="ECO:0007669"/>
    <property type="project" value="TreeGrafter"/>
</dbReference>
<dbReference type="GO" id="GO:0016036">
    <property type="term" value="P:cellular response to phosphate starvation"/>
    <property type="evidence" value="ECO:0007669"/>
    <property type="project" value="TreeGrafter"/>
</dbReference>
<keyword evidence="3 7" id="KW-0812">Transmembrane</keyword>
<dbReference type="GO" id="GO:0005794">
    <property type="term" value="C:Golgi apparatus"/>
    <property type="evidence" value="ECO:0007669"/>
    <property type="project" value="TreeGrafter"/>
</dbReference>
<feature type="transmembrane region" description="Helical" evidence="7">
    <location>
        <begin position="309"/>
        <end position="330"/>
    </location>
</feature>
<evidence type="ECO:0000313" key="10">
    <source>
        <dbReference type="Ensembl" id="ENSSANP00000024130.1"/>
    </source>
</evidence>
<protein>
    <submittedName>
        <fullName evidence="10">Xenotropic and polytropic retrovirus receptor 1 homolog</fullName>
    </submittedName>
</protein>
<dbReference type="PROSITE" id="PS51382">
    <property type="entry name" value="SPX"/>
    <property type="match status" value="1"/>
</dbReference>
<dbReference type="Pfam" id="PF03124">
    <property type="entry name" value="EXS"/>
    <property type="match status" value="2"/>
</dbReference>
<keyword evidence="4 7" id="KW-1133">Transmembrane helix</keyword>
<evidence type="ECO:0000256" key="3">
    <source>
        <dbReference type="ARBA" id="ARBA00022692"/>
    </source>
</evidence>
<dbReference type="AlphaFoldDB" id="A0A671LUQ8"/>
<dbReference type="PROSITE" id="PS51380">
    <property type="entry name" value="EXS"/>
    <property type="match status" value="1"/>
</dbReference>
<reference evidence="10" key="1">
    <citation type="submission" date="2025-08" db="UniProtKB">
        <authorList>
            <consortium name="Ensembl"/>
        </authorList>
    </citation>
    <scope>IDENTIFICATION</scope>
</reference>
<feature type="coiled-coil region" evidence="6">
    <location>
        <begin position="70"/>
        <end position="97"/>
    </location>
</feature>
<dbReference type="GO" id="GO:0006817">
    <property type="term" value="P:phosphate ion transport"/>
    <property type="evidence" value="ECO:0007669"/>
    <property type="project" value="TreeGrafter"/>
</dbReference>
<accession>A0A671LUQ8</accession>
<gene>
    <name evidence="10" type="primary">LOC107701314</name>
</gene>
<sequence>MKFTEHLSAHITPEWRKQYIKYEAFKERLYSAQDQAPSLEVTDEDTVKRYYAKFEEKFFQTCEKELAKINTFYSEKLAEAQRRFATLQNELQSSLDAQRESSRATGLRRRRTVFHLSQQERCKHRNIKDLQLAFSEFYLSLILLQNYQNLNFTGFRKILKKHDKIFETTRGADWRVAHVEVAPFYTCKKITQLISETEGLVTTELEGGDRQKAMKRLRVPPLGAAQPAPAWTTFRVGLYCGVFVALTVTVIITEEKNVWPLVRIYRGGFLLIEFLFLLGINTYGWRKAGVNHVLIFELNPRNNLSHQHLFEIAGFLGVLWCVSILSCLFAKYTMIPIQVNPLALYGFFFFFLINPFKTCYYKSRFWLLKLLFRVVTAPFHRVGFADFWLADQLNSLVVVLMDLEYMICFYSMELNWSNSEGELWIKEEGQVFFYLLIAFKIINSCYTLMWDLKMDWGLFDRNAGENTLLREEIVYPQKAYYYCAIIEDVILRFAWTIPLSLGIVTTFPNISDILATVLAPLEHHHTDALMGSQGFLFFFFIFRSKVRDTKVLIEDTDDDT</sequence>
<dbReference type="Proteomes" id="UP000472260">
    <property type="component" value="Unassembled WGS sequence"/>
</dbReference>
<evidence type="ECO:0000259" key="8">
    <source>
        <dbReference type="PROSITE" id="PS51380"/>
    </source>
</evidence>
<evidence type="ECO:0000313" key="11">
    <source>
        <dbReference type="Proteomes" id="UP000472260"/>
    </source>
</evidence>
<evidence type="ECO:0000256" key="1">
    <source>
        <dbReference type="ARBA" id="ARBA00004141"/>
    </source>
</evidence>
<evidence type="ECO:0000256" key="4">
    <source>
        <dbReference type="ARBA" id="ARBA00022989"/>
    </source>
</evidence>
<comment type="similarity">
    <text evidence="2">Belongs to the SYG1 (TC 2.A.94) family.</text>
</comment>
<keyword evidence="6" id="KW-0175">Coiled coil</keyword>
<feature type="domain" description="SPX" evidence="9">
    <location>
        <begin position="1"/>
        <end position="176"/>
    </location>
</feature>
<dbReference type="InterPro" id="IPR004331">
    <property type="entry name" value="SPX_dom"/>
</dbReference>
<dbReference type="InterPro" id="IPR004342">
    <property type="entry name" value="EXS_C"/>
</dbReference>
<feature type="transmembrane region" description="Helical" evidence="7">
    <location>
        <begin position="342"/>
        <end position="358"/>
    </location>
</feature>
<dbReference type="GO" id="GO:0005886">
    <property type="term" value="C:plasma membrane"/>
    <property type="evidence" value="ECO:0007669"/>
    <property type="project" value="TreeGrafter"/>
</dbReference>
<name>A0A671LUQ8_9TELE</name>
<dbReference type="CDD" id="cd14477">
    <property type="entry name" value="SPX_XPR1_like"/>
    <property type="match status" value="1"/>
</dbReference>
<keyword evidence="5 7" id="KW-0472">Membrane</keyword>
<dbReference type="PANTHER" id="PTHR10783:SF135">
    <property type="entry name" value="XENOTROPIC AND POLYTROPIC RETROVIRUS RECEPTOR 1 HOMOLOG"/>
    <property type="match status" value="1"/>
</dbReference>
<feature type="transmembrane region" description="Helical" evidence="7">
    <location>
        <begin position="236"/>
        <end position="252"/>
    </location>
</feature>
<evidence type="ECO:0000256" key="2">
    <source>
        <dbReference type="ARBA" id="ARBA00009665"/>
    </source>
</evidence>
<dbReference type="PANTHER" id="PTHR10783">
    <property type="entry name" value="XENOTROPIC AND POLYTROPIC RETROVIRUS RECEPTOR 1-RELATED"/>
    <property type="match status" value="1"/>
</dbReference>
<comment type="subcellular location">
    <subcellularLocation>
        <location evidence="1">Membrane</location>
        <topology evidence="1">Multi-pass membrane protein</topology>
    </subcellularLocation>
</comment>
<feature type="transmembrane region" description="Helical" evidence="7">
    <location>
        <begin position="432"/>
        <end position="452"/>
    </location>
</feature>
<dbReference type="Pfam" id="PF03105">
    <property type="entry name" value="SPX"/>
    <property type="match status" value="2"/>
</dbReference>
<dbReference type="Ensembl" id="ENSSANT00000025705.1">
    <property type="protein sequence ID" value="ENSSANP00000024130.1"/>
    <property type="gene ID" value="ENSSANG00000012343.1"/>
</dbReference>
<evidence type="ECO:0000256" key="6">
    <source>
        <dbReference type="SAM" id="Coils"/>
    </source>
</evidence>
<evidence type="ECO:0000259" key="9">
    <source>
        <dbReference type="PROSITE" id="PS51382"/>
    </source>
</evidence>
<reference evidence="10" key="2">
    <citation type="submission" date="2025-09" db="UniProtKB">
        <authorList>
            <consortium name="Ensembl"/>
        </authorList>
    </citation>
    <scope>IDENTIFICATION</scope>
</reference>
<feature type="transmembrane region" description="Helical" evidence="7">
    <location>
        <begin position="264"/>
        <end position="285"/>
    </location>
</feature>
<feature type="domain" description="EXS" evidence="8">
    <location>
        <begin position="362"/>
        <end position="560"/>
    </location>
</feature>